<reference evidence="5" key="3">
    <citation type="submission" date="2023-06" db="EMBL/GenBank/DDBJ databases">
        <authorList>
            <person name="Sun Q."/>
            <person name="Zhou Y."/>
        </authorList>
    </citation>
    <scope>NUCLEOTIDE SEQUENCE</scope>
    <source>
        <strain evidence="5">CGMCC 1.10859</strain>
    </source>
</reference>
<keyword evidence="2" id="KW-0812">Transmembrane</keyword>
<dbReference type="InterPro" id="IPR011055">
    <property type="entry name" value="Dup_hybrid_motif"/>
</dbReference>
<comment type="caution">
    <text evidence="5">The sequence shown here is derived from an EMBL/GenBank/DDBJ whole genome shotgun (WGS) entry which is preliminary data.</text>
</comment>
<proteinExistence type="predicted"/>
<feature type="transmembrane region" description="Helical" evidence="2">
    <location>
        <begin position="57"/>
        <end position="79"/>
    </location>
</feature>
<dbReference type="SUPFAM" id="SSF51261">
    <property type="entry name" value="Duplicated hybrid motif"/>
    <property type="match status" value="1"/>
</dbReference>
<feature type="domain" description="DUF5930" evidence="4">
    <location>
        <begin position="19"/>
        <end position="339"/>
    </location>
</feature>
<accession>A0AAN4US07</accession>
<gene>
    <name evidence="5" type="ORF">GCM10008024_21790</name>
    <name evidence="6" type="ORF">SAMN05444006_11377</name>
</gene>
<evidence type="ECO:0000313" key="8">
    <source>
        <dbReference type="Proteomes" id="UP000634647"/>
    </source>
</evidence>
<dbReference type="Proteomes" id="UP000634647">
    <property type="component" value="Unassembled WGS sequence"/>
</dbReference>
<evidence type="ECO:0000259" key="4">
    <source>
        <dbReference type="Pfam" id="PF19353"/>
    </source>
</evidence>
<evidence type="ECO:0000313" key="7">
    <source>
        <dbReference type="Proteomes" id="UP000199541"/>
    </source>
</evidence>
<keyword evidence="2" id="KW-1133">Transmembrane helix</keyword>
<dbReference type="PANTHER" id="PTHR21666:SF270">
    <property type="entry name" value="MUREIN HYDROLASE ACTIVATOR ENVC"/>
    <property type="match status" value="1"/>
</dbReference>
<dbReference type="InterPro" id="IPR016047">
    <property type="entry name" value="M23ase_b-sheet_dom"/>
</dbReference>
<dbReference type="InterPro" id="IPR045974">
    <property type="entry name" value="DUF5930"/>
</dbReference>
<dbReference type="Pfam" id="PF01551">
    <property type="entry name" value="Peptidase_M23"/>
    <property type="match status" value="1"/>
</dbReference>
<organism evidence="5 8">
    <name type="scientific">Allgaiera indica</name>
    <dbReference type="NCBI Taxonomy" id="765699"/>
    <lineage>
        <taxon>Bacteria</taxon>
        <taxon>Pseudomonadati</taxon>
        <taxon>Pseudomonadota</taxon>
        <taxon>Alphaproteobacteria</taxon>
        <taxon>Rhodobacterales</taxon>
        <taxon>Paracoccaceae</taxon>
        <taxon>Allgaiera</taxon>
    </lineage>
</organism>
<evidence type="ECO:0000313" key="5">
    <source>
        <dbReference type="EMBL" id="GHE02416.1"/>
    </source>
</evidence>
<dbReference type="FunFam" id="2.70.70.10:FF:000006">
    <property type="entry name" value="M23 family peptidase"/>
    <property type="match status" value="1"/>
</dbReference>
<feature type="domain" description="M23ase beta-sheet core" evidence="3">
    <location>
        <begin position="357"/>
        <end position="451"/>
    </location>
</feature>
<dbReference type="Gene3D" id="2.70.70.10">
    <property type="entry name" value="Glucose Permease (Domain IIA)"/>
    <property type="match status" value="1"/>
</dbReference>
<dbReference type="CDD" id="cd12797">
    <property type="entry name" value="M23_peptidase"/>
    <property type="match status" value="1"/>
</dbReference>
<sequence>MGTARHGKNEDHGDRVLTGRIIHRLNHAFSRYLPEQRLFLRSDTETRFIRLTPATQAIALGTGGAVVAWTIVASAILMMDSLGAGNAREQTRREQIAYEARLNALSADSEKRTEEARSAQARFNVALEQVSRMQSELLASENRRAELETGIDVIQKTLQNAIEERDAARAQLAKARATLVARNGTTHTRAGQAKDMEETVAMLSSALSDTAAARDSADSDAQAARKEADKLALDKRLMQERNKMIFSKLENVIATTTKPLDKLFKKVGISPETVLGEVKRGYTGVGGPETKISMAASDPATEEEEANANKVLAGFDRLAMLRQGVNQIPLGLPLHAAFRYSSRFGWRKNPMGSGREFHPGQDIAAKWGTPLYATASGVVVIAGWVRGYGNLVQIKNSFGLSTRFGHMSRIRVKVGERVSRGQRIGDMGSTGRSTGPHVHYEVRQGDKPVNPMTYIKAAANVF</sequence>
<dbReference type="InterPro" id="IPR050570">
    <property type="entry name" value="Cell_wall_metabolism_enzyme"/>
</dbReference>
<dbReference type="Pfam" id="PF19353">
    <property type="entry name" value="DUF5930"/>
    <property type="match status" value="1"/>
</dbReference>
<dbReference type="AlphaFoldDB" id="A0AAN4US07"/>
<dbReference type="PANTHER" id="PTHR21666">
    <property type="entry name" value="PEPTIDASE-RELATED"/>
    <property type="match status" value="1"/>
</dbReference>
<evidence type="ECO:0000256" key="1">
    <source>
        <dbReference type="SAM" id="Coils"/>
    </source>
</evidence>
<dbReference type="EMBL" id="FNOB01000013">
    <property type="protein sequence ID" value="SDX30199.1"/>
    <property type="molecule type" value="Genomic_DNA"/>
</dbReference>
<evidence type="ECO:0000313" key="6">
    <source>
        <dbReference type="EMBL" id="SDX30199.1"/>
    </source>
</evidence>
<reference evidence="6 7" key="2">
    <citation type="submission" date="2016-10" db="EMBL/GenBank/DDBJ databases">
        <authorList>
            <person name="Varghese N."/>
            <person name="Submissions S."/>
        </authorList>
    </citation>
    <scope>NUCLEOTIDE SEQUENCE [LARGE SCALE GENOMIC DNA]</scope>
    <source>
        <strain evidence="6 7">DSM 24802</strain>
    </source>
</reference>
<keyword evidence="1" id="KW-0175">Coiled coil</keyword>
<keyword evidence="6" id="KW-0378">Hydrolase</keyword>
<evidence type="ECO:0000259" key="3">
    <source>
        <dbReference type="Pfam" id="PF01551"/>
    </source>
</evidence>
<keyword evidence="7" id="KW-1185">Reference proteome</keyword>
<feature type="coiled-coil region" evidence="1">
    <location>
        <begin position="144"/>
        <end position="178"/>
    </location>
</feature>
<evidence type="ECO:0000256" key="2">
    <source>
        <dbReference type="SAM" id="Phobius"/>
    </source>
</evidence>
<reference evidence="5" key="1">
    <citation type="journal article" date="2014" name="Int. J. Syst. Evol. Microbiol.">
        <title>Complete genome sequence of Corynebacterium casei LMG S-19264T (=DSM 44701T), isolated from a smear-ripened cheese.</title>
        <authorList>
            <consortium name="US DOE Joint Genome Institute (JGI-PGF)"/>
            <person name="Walter F."/>
            <person name="Albersmeier A."/>
            <person name="Kalinowski J."/>
            <person name="Ruckert C."/>
        </authorList>
    </citation>
    <scope>NUCLEOTIDE SEQUENCE</scope>
    <source>
        <strain evidence="5">CGMCC 1.10859</strain>
    </source>
</reference>
<dbReference type="GO" id="GO:0004222">
    <property type="term" value="F:metalloendopeptidase activity"/>
    <property type="evidence" value="ECO:0007669"/>
    <property type="project" value="TreeGrafter"/>
</dbReference>
<name>A0AAN4US07_9RHOB</name>
<dbReference type="EMBL" id="BNAB01000009">
    <property type="protein sequence ID" value="GHE02416.1"/>
    <property type="molecule type" value="Genomic_DNA"/>
</dbReference>
<dbReference type="Proteomes" id="UP000199541">
    <property type="component" value="Unassembled WGS sequence"/>
</dbReference>
<keyword evidence="2" id="KW-0472">Membrane</keyword>
<protein>
    <submittedName>
        <fullName evidence="6">Murein DD-endopeptidase MepM and murein hydrolase activator NlpD, contain LysM domain</fullName>
    </submittedName>
    <submittedName>
        <fullName evidence="5">Peptidase M23</fullName>
    </submittedName>
</protein>